<proteinExistence type="predicted"/>
<feature type="compositionally biased region" description="Gly residues" evidence="1">
    <location>
        <begin position="49"/>
        <end position="66"/>
    </location>
</feature>
<comment type="caution">
    <text evidence="2">The sequence shown here is derived from an EMBL/GenBank/DDBJ whole genome shotgun (WGS) entry which is preliminary data.</text>
</comment>
<dbReference type="EMBL" id="JABFOF010000006">
    <property type="protein sequence ID" value="KAG2394664.1"/>
    <property type="molecule type" value="Genomic_DNA"/>
</dbReference>
<dbReference type="AlphaFoldDB" id="A0A8T0K4T1"/>
<feature type="compositionally biased region" description="Basic and acidic residues" evidence="1">
    <location>
        <begin position="36"/>
        <end position="48"/>
    </location>
</feature>
<evidence type="ECO:0000256" key="1">
    <source>
        <dbReference type="SAM" id="MobiDB-lite"/>
    </source>
</evidence>
<accession>A0A8T0K4T1</accession>
<sequence length="118" mass="11250">MNSIDKCDDGGVGLILTKLLGGGGFKPTTFILDGVGRGEDDGDARGGGEDGCGGIVRGEDGGGGTSEGKDSDGGGGKGGGKDGDGGGGKDCGGGGSRNGAILLHCISMEHLEILANPT</sequence>
<name>A0A8T0K4T1_PHAAN</name>
<reference evidence="2 3" key="1">
    <citation type="submission" date="2020-05" db="EMBL/GenBank/DDBJ databases">
        <title>Vigna angularis (adzuki bean) Var. LongXiaoDou No. 4 denovo assembly.</title>
        <authorList>
            <person name="Xiang H."/>
        </authorList>
    </citation>
    <scope>NUCLEOTIDE SEQUENCE [LARGE SCALE GENOMIC DNA]</scope>
    <source>
        <tissue evidence="2">Leaf</tissue>
    </source>
</reference>
<protein>
    <submittedName>
        <fullName evidence="2">Uncharacterized protein</fullName>
    </submittedName>
</protein>
<feature type="region of interest" description="Disordered" evidence="1">
    <location>
        <begin position="33"/>
        <end position="91"/>
    </location>
</feature>
<evidence type="ECO:0000313" key="3">
    <source>
        <dbReference type="Proteomes" id="UP000743370"/>
    </source>
</evidence>
<evidence type="ECO:0000313" key="2">
    <source>
        <dbReference type="EMBL" id="KAG2394664.1"/>
    </source>
</evidence>
<organism evidence="2 3">
    <name type="scientific">Phaseolus angularis</name>
    <name type="common">Azuki bean</name>
    <name type="synonym">Vigna angularis</name>
    <dbReference type="NCBI Taxonomy" id="3914"/>
    <lineage>
        <taxon>Eukaryota</taxon>
        <taxon>Viridiplantae</taxon>
        <taxon>Streptophyta</taxon>
        <taxon>Embryophyta</taxon>
        <taxon>Tracheophyta</taxon>
        <taxon>Spermatophyta</taxon>
        <taxon>Magnoliopsida</taxon>
        <taxon>eudicotyledons</taxon>
        <taxon>Gunneridae</taxon>
        <taxon>Pentapetalae</taxon>
        <taxon>rosids</taxon>
        <taxon>fabids</taxon>
        <taxon>Fabales</taxon>
        <taxon>Fabaceae</taxon>
        <taxon>Papilionoideae</taxon>
        <taxon>50 kb inversion clade</taxon>
        <taxon>NPAAA clade</taxon>
        <taxon>indigoferoid/millettioid clade</taxon>
        <taxon>Phaseoleae</taxon>
        <taxon>Vigna</taxon>
    </lineage>
</organism>
<gene>
    <name evidence="2" type="ORF">HKW66_Vig0079610</name>
</gene>
<dbReference type="Proteomes" id="UP000743370">
    <property type="component" value="Unassembled WGS sequence"/>
</dbReference>